<dbReference type="EMBL" id="FNZZ01000005">
    <property type="protein sequence ID" value="SEL76409.1"/>
    <property type="molecule type" value="Genomic_DNA"/>
</dbReference>
<evidence type="ECO:0000313" key="3">
    <source>
        <dbReference type="Proteomes" id="UP000199214"/>
    </source>
</evidence>
<feature type="transmembrane region" description="Helical" evidence="1">
    <location>
        <begin position="80"/>
        <end position="97"/>
    </location>
</feature>
<keyword evidence="1" id="KW-0472">Membrane</keyword>
<gene>
    <name evidence="2" type="ORF">SAMN05216382_2575</name>
</gene>
<keyword evidence="1" id="KW-1133">Transmembrane helix</keyword>
<evidence type="ECO:0000256" key="1">
    <source>
        <dbReference type="SAM" id="Phobius"/>
    </source>
</evidence>
<dbReference type="AlphaFoldDB" id="A0A1H7SVU3"/>
<accession>A0A1H7SVU3</accession>
<reference evidence="3" key="1">
    <citation type="submission" date="2016-10" db="EMBL/GenBank/DDBJ databases">
        <authorList>
            <person name="Varghese N."/>
            <person name="Submissions S."/>
        </authorList>
    </citation>
    <scope>NUCLEOTIDE SEQUENCE [LARGE SCALE GENOMIC DNA]</scope>
    <source>
        <strain evidence="3">JS21-1</strain>
    </source>
</reference>
<proteinExistence type="predicted"/>
<protein>
    <submittedName>
        <fullName evidence="2">Uncharacterized protein</fullName>
    </submittedName>
</protein>
<feature type="transmembrane region" description="Helical" evidence="1">
    <location>
        <begin position="42"/>
        <end position="68"/>
    </location>
</feature>
<organism evidence="2 3">
    <name type="scientific">Sphingomonas palmae</name>
    <dbReference type="NCBI Taxonomy" id="1855283"/>
    <lineage>
        <taxon>Bacteria</taxon>
        <taxon>Pseudomonadati</taxon>
        <taxon>Pseudomonadota</taxon>
        <taxon>Alphaproteobacteria</taxon>
        <taxon>Sphingomonadales</taxon>
        <taxon>Sphingomonadaceae</taxon>
        <taxon>Sphingomonas</taxon>
    </lineage>
</organism>
<dbReference type="STRING" id="1855283.SAMN05216382_2575"/>
<keyword evidence="1" id="KW-0812">Transmembrane</keyword>
<name>A0A1H7SVU3_9SPHN</name>
<feature type="transmembrane region" description="Helical" evidence="1">
    <location>
        <begin position="118"/>
        <end position="136"/>
    </location>
</feature>
<evidence type="ECO:0000313" key="2">
    <source>
        <dbReference type="EMBL" id="SEL76409.1"/>
    </source>
</evidence>
<keyword evidence="3" id="KW-1185">Reference proteome</keyword>
<dbReference type="Proteomes" id="UP000199214">
    <property type="component" value="Unassembled WGS sequence"/>
</dbReference>
<sequence>MIDPSGAGQRGVMPATACTPAMEGSTITDAARQRRRQLDERICRLICPIASAMVGVCLTGIGLLHVSIAIGRRAGIADDLLAVDALLFLVATLASYFSLRSLDHRRLHAMERVADATFITAMLLTAACFVITYALGL</sequence>